<keyword evidence="2" id="KW-0067">ATP-binding</keyword>
<dbReference type="PANTHER" id="PTHR23077:SF27">
    <property type="entry name" value="ATPASE FAMILY GENE 2 PROTEIN HOMOLOG A"/>
    <property type="match status" value="1"/>
</dbReference>
<dbReference type="GO" id="GO:0005524">
    <property type="term" value="F:ATP binding"/>
    <property type="evidence" value="ECO:0007669"/>
    <property type="project" value="UniProtKB-KW"/>
</dbReference>
<feature type="domain" description="AAA+ ATPase" evidence="4">
    <location>
        <begin position="236"/>
        <end position="361"/>
    </location>
</feature>
<dbReference type="Gene3D" id="3.40.50.300">
    <property type="entry name" value="P-loop containing nucleotide triphosphate hydrolases"/>
    <property type="match status" value="2"/>
</dbReference>
<dbReference type="InterPro" id="IPR003593">
    <property type="entry name" value="AAA+_ATPase"/>
</dbReference>
<dbReference type="OrthoDB" id="27435at2759"/>
<dbReference type="EMBL" id="KB445561">
    <property type="protein sequence ID" value="EMC92580.1"/>
    <property type="molecule type" value="Genomic_DNA"/>
</dbReference>
<dbReference type="Pfam" id="PF00004">
    <property type="entry name" value="AAA"/>
    <property type="match status" value="2"/>
</dbReference>
<evidence type="ECO:0000259" key="4">
    <source>
        <dbReference type="SMART" id="SM00382"/>
    </source>
</evidence>
<evidence type="ECO:0000313" key="6">
    <source>
        <dbReference type="Proteomes" id="UP000011761"/>
    </source>
</evidence>
<keyword evidence="6" id="KW-1185">Reference proteome</keyword>
<dbReference type="Proteomes" id="UP000011761">
    <property type="component" value="Unassembled WGS sequence"/>
</dbReference>
<dbReference type="Pfam" id="PF17862">
    <property type="entry name" value="AAA_lid_3"/>
    <property type="match status" value="2"/>
</dbReference>
<dbReference type="SUPFAM" id="SSF52540">
    <property type="entry name" value="P-loop containing nucleoside triphosphate hydrolases"/>
    <property type="match status" value="2"/>
</dbReference>
<reference evidence="5 6" key="1">
    <citation type="journal article" date="2012" name="PLoS Pathog.">
        <title>Diverse lifestyles and strategies of plant pathogenesis encoded in the genomes of eighteen Dothideomycetes fungi.</title>
        <authorList>
            <person name="Ohm R.A."/>
            <person name="Feau N."/>
            <person name="Henrissat B."/>
            <person name="Schoch C.L."/>
            <person name="Horwitz B.A."/>
            <person name="Barry K.W."/>
            <person name="Condon B.J."/>
            <person name="Copeland A.C."/>
            <person name="Dhillon B."/>
            <person name="Glaser F."/>
            <person name="Hesse C.N."/>
            <person name="Kosti I."/>
            <person name="LaButti K."/>
            <person name="Lindquist E.A."/>
            <person name="Lucas S."/>
            <person name="Salamov A.A."/>
            <person name="Bradshaw R.E."/>
            <person name="Ciuffetti L."/>
            <person name="Hamelin R.C."/>
            <person name="Kema G.H.J."/>
            <person name="Lawrence C."/>
            <person name="Scott J.A."/>
            <person name="Spatafora J.W."/>
            <person name="Turgeon B.G."/>
            <person name="de Wit P.J.G.M."/>
            <person name="Zhong S."/>
            <person name="Goodwin S.B."/>
            <person name="Grigoriev I.V."/>
        </authorList>
    </citation>
    <scope>NUCLEOTIDE SEQUENCE [LARGE SCALE GENOMIC DNA]</scope>
    <source>
        <strain evidence="5 6">UAMH 10762</strain>
    </source>
</reference>
<dbReference type="GO" id="GO:0005737">
    <property type="term" value="C:cytoplasm"/>
    <property type="evidence" value="ECO:0007669"/>
    <property type="project" value="TreeGrafter"/>
</dbReference>
<dbReference type="PANTHER" id="PTHR23077">
    <property type="entry name" value="AAA-FAMILY ATPASE"/>
    <property type="match status" value="1"/>
</dbReference>
<name>M2N1R1_BAUPA</name>
<dbReference type="STRING" id="717646.M2N1R1"/>
<dbReference type="InterPro" id="IPR003959">
    <property type="entry name" value="ATPase_AAA_core"/>
</dbReference>
<keyword evidence="3" id="KW-0175">Coiled coil</keyword>
<dbReference type="InterPro" id="IPR027417">
    <property type="entry name" value="P-loop_NTPase"/>
</dbReference>
<dbReference type="GeneID" id="19107232"/>
<keyword evidence="1" id="KW-0547">Nucleotide-binding</keyword>
<dbReference type="eggNOG" id="KOG0730">
    <property type="taxonomic scope" value="Eukaryota"/>
</dbReference>
<accession>M2N1R1</accession>
<dbReference type="HOGENOM" id="CLU_000688_12_3_1"/>
<dbReference type="Gene3D" id="1.10.8.60">
    <property type="match status" value="2"/>
</dbReference>
<evidence type="ECO:0000256" key="1">
    <source>
        <dbReference type="ARBA" id="ARBA00022741"/>
    </source>
</evidence>
<dbReference type="InterPro" id="IPR041569">
    <property type="entry name" value="AAA_lid_3"/>
</dbReference>
<sequence length="769" mass="84084">MDSGSFVVRTLLPAGSLEGAFRVHLTPDSLDKLDLKVGEICHVDGENGSIGYGIAWRATDKMGTAPKLKPAKMTDTMRTAFGFKEGSHVSISKTKQQIAPATRIILSDVTPTEYANDPTDDDDRWGVRAHFLLSECEAIAVGTTFDVSAKRARRKRFFIDHIECPTVPDGPGLFSCLGRTEVIISTDSANIIGEATLSNEDQVHSVFDISRIGGLVEQAKQLNERLDWLLERASSKPRHILLHGYEGTGKSLLLNSIHTISDCRVTRLVPEGTIAKTQSHIQTVFENAVAKQPSIILIDDADEMLAPDNKAVALTLGTEMDKLRDSDAVLVIGAARSPGALHSKLHDRNRFSVLIELTIPDMRARREIIQLLLKQPDHRENTLGATVASKTHGFTGRDLAFLVDDAKDLAHRRRRAEQDREDWVDVHARGFAQEGTPLTSQVDGSLHSQATTQVEQAPLANGHAVRSEVTFDDFALALKTAKPSALRELFFETPNIKWSDIGGSDAIRERFDVAIGRPLHHADVLAEYRIKPAKGILLYGPPGCSKTMTAQAVATMYDLNFIAIKGAELISMYVGESERSLREIFRKAKQAAPCIIFFDEIDAIGSQREGDGHKGLNVVTTLLTEMDGFETLRDVIVLAATNKPHILDPALLRPGRFDTYVYVGPPNDLARKQILEMSLLTASGASLAPAADVEELVGATAGYSGAEIVRMCNIAKMSAVDALIASGQEQRSTEASGSVSAEQLRSALREVPRGITREMLEEYERFASR</sequence>
<dbReference type="SMART" id="SM00382">
    <property type="entry name" value="AAA"/>
    <property type="match status" value="2"/>
</dbReference>
<proteinExistence type="predicted"/>
<protein>
    <recommendedName>
        <fullName evidence="4">AAA+ ATPase domain-containing protein</fullName>
    </recommendedName>
</protein>
<feature type="domain" description="AAA+ ATPase" evidence="4">
    <location>
        <begin position="532"/>
        <end position="667"/>
    </location>
</feature>
<dbReference type="AlphaFoldDB" id="M2N1R1"/>
<dbReference type="KEGG" id="bcom:BAUCODRAFT_114322"/>
<dbReference type="FunFam" id="3.40.50.300:FF:001025">
    <property type="entry name" value="ATPase family, AAA domain-containing 2B"/>
    <property type="match status" value="1"/>
</dbReference>
<evidence type="ECO:0000256" key="3">
    <source>
        <dbReference type="ARBA" id="ARBA00023054"/>
    </source>
</evidence>
<organism evidence="5 6">
    <name type="scientific">Baudoinia panamericana (strain UAMH 10762)</name>
    <name type="common">Angels' share fungus</name>
    <name type="synonym">Baudoinia compniacensis (strain UAMH 10762)</name>
    <dbReference type="NCBI Taxonomy" id="717646"/>
    <lineage>
        <taxon>Eukaryota</taxon>
        <taxon>Fungi</taxon>
        <taxon>Dikarya</taxon>
        <taxon>Ascomycota</taxon>
        <taxon>Pezizomycotina</taxon>
        <taxon>Dothideomycetes</taxon>
        <taxon>Dothideomycetidae</taxon>
        <taxon>Mycosphaerellales</taxon>
        <taxon>Teratosphaeriaceae</taxon>
        <taxon>Baudoinia</taxon>
    </lineage>
</organism>
<dbReference type="PROSITE" id="PS00674">
    <property type="entry name" value="AAA"/>
    <property type="match status" value="1"/>
</dbReference>
<dbReference type="InterPro" id="IPR003960">
    <property type="entry name" value="ATPase_AAA_CS"/>
</dbReference>
<dbReference type="InterPro" id="IPR050168">
    <property type="entry name" value="AAA_ATPase_domain"/>
</dbReference>
<dbReference type="OMA" id="KPPTIHW"/>
<gene>
    <name evidence="5" type="ORF">BAUCODRAFT_114322</name>
</gene>
<dbReference type="RefSeq" id="XP_007680003.1">
    <property type="nucleotide sequence ID" value="XM_007681813.1"/>
</dbReference>
<evidence type="ECO:0000313" key="5">
    <source>
        <dbReference type="EMBL" id="EMC92580.1"/>
    </source>
</evidence>
<evidence type="ECO:0000256" key="2">
    <source>
        <dbReference type="ARBA" id="ARBA00022840"/>
    </source>
</evidence>
<dbReference type="GO" id="GO:0016887">
    <property type="term" value="F:ATP hydrolysis activity"/>
    <property type="evidence" value="ECO:0007669"/>
    <property type="project" value="InterPro"/>
</dbReference>